<evidence type="ECO:0000256" key="5">
    <source>
        <dbReference type="ARBA" id="ARBA00022692"/>
    </source>
</evidence>
<evidence type="ECO:0000256" key="2">
    <source>
        <dbReference type="ARBA" id="ARBA00007904"/>
    </source>
</evidence>
<reference evidence="13 14" key="1">
    <citation type="journal article" date="2015" name="PLoS Pathog.">
        <title>Leptomonas seymouri: Adaptations to the Dixenous Life Cycle Analyzed by Genome Sequencing, Transcriptome Profiling and Co-infection with Leishmania donovani.</title>
        <authorList>
            <person name="Kraeva N."/>
            <person name="Butenko A."/>
            <person name="Hlavacova J."/>
            <person name="Kostygov A."/>
            <person name="Myskova J."/>
            <person name="Grybchuk D."/>
            <person name="Lestinova T."/>
            <person name="Votypka J."/>
            <person name="Volf P."/>
            <person name="Opperdoes F."/>
            <person name="Flegontov P."/>
            <person name="Lukes J."/>
            <person name="Yurchenko V."/>
        </authorList>
    </citation>
    <scope>NUCLEOTIDE SEQUENCE [LARGE SCALE GENOMIC DNA]</scope>
    <source>
        <strain evidence="13 14">ATCC 30220</strain>
    </source>
</reference>
<proteinExistence type="inferred from homology"/>
<organism evidence="13 14">
    <name type="scientific">Leptomonas seymouri</name>
    <dbReference type="NCBI Taxonomy" id="5684"/>
    <lineage>
        <taxon>Eukaryota</taxon>
        <taxon>Discoba</taxon>
        <taxon>Euglenozoa</taxon>
        <taxon>Kinetoplastea</taxon>
        <taxon>Metakinetoplastina</taxon>
        <taxon>Trypanosomatida</taxon>
        <taxon>Trypanosomatidae</taxon>
        <taxon>Leishmaniinae</taxon>
        <taxon>Leptomonas</taxon>
    </lineage>
</organism>
<feature type="transmembrane region" description="Helical" evidence="11">
    <location>
        <begin position="69"/>
        <end position="88"/>
    </location>
</feature>
<dbReference type="PANTHER" id="PTHR21573">
    <property type="entry name" value="ER MEMBRANE PROTEIN COMPLEX SUBUNIT 1"/>
    <property type="match status" value="1"/>
</dbReference>
<evidence type="ECO:0000256" key="11">
    <source>
        <dbReference type="SAM" id="Phobius"/>
    </source>
</evidence>
<name>A0A0N1I0K5_LEPSE</name>
<sequence>MEQTQHREDSERLICCVLLQLDFCLLPSSSAPPVHTSVPLPLYHRNRETFSSNFLFFFLPWWGDNMRRAFAFLIVGVLLLGSLTVSAIHEDEQGSRDWIMHLVGNVQDAAFQVAANPQLIFVASEDGVVGAIDTGAAGALNLTWRLTSSFKPLCVAAAYQAVLSVNAEGVVTVVDPATGSIEVTYSLQTTESPLRVAACAVEGNNAVVATHDGAVLKRFVFSLASEEEAIPVATSTELAGDVSRMYIGGNRLLLSRTADSTEVRNVETLQVEFTAAGIATSVAADGHFTTRDATALHSFPRTGDATDFPCADCGIAVIVDPMSGTSKGVVRIDSNEGTVRVTYASSQLLIPNIGSSSTAYPIAASETEDGDVVVLIKTGAHNLLLASAKEGLLWRRYEGLANAAATAIVEPVGELDHFHFNKEVLLASRFGTLYSIPLLSMGSEVHLITDFSKELVGVLKAASIAQVQVRGLTVRDHGKTAVIFAVYGTTNAYIVVDLVERVIKEVSTAENPILSTPLMEIGADLSVKGSLPRSPMFTYVSHSSTGLIEGYSVDQNAGARPTWVLHMPSSIVAHASGSEPLRRADIVNNMHVFPNISGKELLEEVRHTYPMRNVIAVAHYEPAVDELPTLVVTAIDVVTGSVLATTRHANVEGDVKMVIVEHSIIYYFLDAKKMRYCFGVWELFEDENSPVVSKSAVATIPQIITSFFVSTKREFSSRATRPPIVAVSTLGAFGGPLADLGVTTSYNAIARKSLVLVFKTGRVVVVEVMRLLAGGQMPMPNVRDRKISHVILPSLLFASHKYRLALPQKVTTEPTGLESSCHVVVTGLDLFYVRSSSGKPFDVLNSDFNKPLLITLVCGFAALSIVVRYFVSRKAINILWQ</sequence>
<evidence type="ECO:0000313" key="13">
    <source>
        <dbReference type="EMBL" id="KPI88245.1"/>
    </source>
</evidence>
<keyword evidence="5 11" id="KW-0812">Transmembrane</keyword>
<dbReference type="InterPro" id="IPR011047">
    <property type="entry name" value="Quinoprotein_ADH-like_sf"/>
</dbReference>
<keyword evidence="8 11" id="KW-1133">Transmembrane helix</keyword>
<dbReference type="Proteomes" id="UP000038009">
    <property type="component" value="Unassembled WGS sequence"/>
</dbReference>
<keyword evidence="10" id="KW-0325">Glycoprotein</keyword>
<comment type="subcellular location">
    <subcellularLocation>
        <location evidence="1">Endoplasmic reticulum membrane</location>
        <topology evidence="1">Single-pass type I membrane protein</topology>
    </subcellularLocation>
</comment>
<dbReference type="OrthoDB" id="28092at2759"/>
<keyword evidence="9 11" id="KW-0472">Membrane</keyword>
<dbReference type="SUPFAM" id="SSF50998">
    <property type="entry name" value="Quinoprotein alcohol dehydrogenase-like"/>
    <property type="match status" value="1"/>
</dbReference>
<feature type="domain" description="ER membrane protein complex subunit 1 C-terminal" evidence="12">
    <location>
        <begin position="661"/>
        <end position="880"/>
    </location>
</feature>
<evidence type="ECO:0000256" key="10">
    <source>
        <dbReference type="ARBA" id="ARBA00023180"/>
    </source>
</evidence>
<protein>
    <recommendedName>
        <fullName evidence="4">ER membrane protein complex subunit 1</fullName>
    </recommendedName>
</protein>
<evidence type="ECO:0000256" key="7">
    <source>
        <dbReference type="ARBA" id="ARBA00022824"/>
    </source>
</evidence>
<dbReference type="PANTHER" id="PTHR21573:SF0">
    <property type="entry name" value="ER MEMBRANE PROTEIN COMPLEX SUBUNIT 1"/>
    <property type="match status" value="1"/>
</dbReference>
<comment type="caution">
    <text evidence="13">The sequence shown here is derived from an EMBL/GenBank/DDBJ whole genome shotgun (WGS) entry which is preliminary data.</text>
</comment>
<comment type="subunit">
    <text evidence="3">Component of the ER membrane protein complex (EMC).</text>
</comment>
<evidence type="ECO:0000256" key="3">
    <source>
        <dbReference type="ARBA" id="ARBA00011276"/>
    </source>
</evidence>
<dbReference type="GO" id="GO:0072546">
    <property type="term" value="C:EMC complex"/>
    <property type="evidence" value="ECO:0007669"/>
    <property type="project" value="InterPro"/>
</dbReference>
<dbReference type="GO" id="GO:0034975">
    <property type="term" value="P:protein folding in endoplasmic reticulum"/>
    <property type="evidence" value="ECO:0007669"/>
    <property type="project" value="TreeGrafter"/>
</dbReference>
<dbReference type="EMBL" id="LJSK01000057">
    <property type="protein sequence ID" value="KPI88245.1"/>
    <property type="molecule type" value="Genomic_DNA"/>
</dbReference>
<keyword evidence="7" id="KW-0256">Endoplasmic reticulum</keyword>
<dbReference type="Pfam" id="PF07774">
    <property type="entry name" value="EMC1_C"/>
    <property type="match status" value="1"/>
</dbReference>
<accession>A0A0N1I0K5</accession>
<comment type="similarity">
    <text evidence="2">Belongs to the EMC1 family.</text>
</comment>
<keyword evidence="6" id="KW-0732">Signal</keyword>
<evidence type="ECO:0000256" key="6">
    <source>
        <dbReference type="ARBA" id="ARBA00022729"/>
    </source>
</evidence>
<evidence type="ECO:0000313" key="14">
    <source>
        <dbReference type="Proteomes" id="UP000038009"/>
    </source>
</evidence>
<dbReference type="VEuPathDB" id="TriTrypDB:Lsey_0057_0200"/>
<evidence type="ECO:0000256" key="8">
    <source>
        <dbReference type="ARBA" id="ARBA00022989"/>
    </source>
</evidence>
<evidence type="ECO:0000259" key="12">
    <source>
        <dbReference type="Pfam" id="PF07774"/>
    </source>
</evidence>
<feature type="transmembrane region" description="Helical" evidence="11">
    <location>
        <begin position="852"/>
        <end position="871"/>
    </location>
</feature>
<dbReference type="InterPro" id="IPR026895">
    <property type="entry name" value="EMC1"/>
</dbReference>
<dbReference type="OMA" id="FASHKYR"/>
<dbReference type="InterPro" id="IPR011678">
    <property type="entry name" value="EMC1_C"/>
</dbReference>
<evidence type="ECO:0000256" key="1">
    <source>
        <dbReference type="ARBA" id="ARBA00004115"/>
    </source>
</evidence>
<keyword evidence="14" id="KW-1185">Reference proteome</keyword>
<evidence type="ECO:0000256" key="9">
    <source>
        <dbReference type="ARBA" id="ARBA00023136"/>
    </source>
</evidence>
<dbReference type="AlphaFoldDB" id="A0A0N1I0K5"/>
<gene>
    <name evidence="13" type="ORF">ABL78_2669</name>
</gene>
<evidence type="ECO:0000256" key="4">
    <source>
        <dbReference type="ARBA" id="ARBA00020824"/>
    </source>
</evidence>